<evidence type="ECO:0000313" key="1">
    <source>
        <dbReference type="EMBL" id="GGL96650.1"/>
    </source>
</evidence>
<name>A0A917SSM4_9ACTN</name>
<comment type="caution">
    <text evidence="1">The sequence shown here is derived from an EMBL/GenBank/DDBJ whole genome shotgun (WGS) entry which is preliminary data.</text>
</comment>
<accession>A0A917SSM4</accession>
<dbReference type="Proteomes" id="UP000655208">
    <property type="component" value="Unassembled WGS sequence"/>
</dbReference>
<dbReference type="Gene3D" id="3.40.50.1010">
    <property type="entry name" value="5'-nuclease"/>
    <property type="match status" value="1"/>
</dbReference>
<gene>
    <name evidence="1" type="ORF">GCM10011594_15480</name>
</gene>
<sequence length="164" mass="18132">MLNRRPEPAERPRWERVLEFARSQWGNPVKGLFFLNASSGHLPSGFVQALVSLGWTVIPVAGPPEIKVVDAAIQKTLGALLHRTGDVMLLSHDADFVADVRALQDGRRRLGLIAFTELVSGAYGELAAAGLTVFDLEDHVKAFNVVLPRIRIIPIELFDPERFL</sequence>
<dbReference type="AlphaFoldDB" id="A0A917SSM4"/>
<protein>
    <submittedName>
        <fullName evidence="1">Nuclease</fullName>
    </submittedName>
</protein>
<organism evidence="1 2">
    <name type="scientific">Nakamurella endophytica</name>
    <dbReference type="NCBI Taxonomy" id="1748367"/>
    <lineage>
        <taxon>Bacteria</taxon>
        <taxon>Bacillati</taxon>
        <taxon>Actinomycetota</taxon>
        <taxon>Actinomycetes</taxon>
        <taxon>Nakamurellales</taxon>
        <taxon>Nakamurellaceae</taxon>
        <taxon>Nakamurella</taxon>
    </lineage>
</organism>
<reference evidence="1" key="1">
    <citation type="journal article" date="2014" name="Int. J. Syst. Evol. Microbiol.">
        <title>Complete genome sequence of Corynebacterium casei LMG S-19264T (=DSM 44701T), isolated from a smear-ripened cheese.</title>
        <authorList>
            <consortium name="US DOE Joint Genome Institute (JGI-PGF)"/>
            <person name="Walter F."/>
            <person name="Albersmeier A."/>
            <person name="Kalinowski J."/>
            <person name="Ruckert C."/>
        </authorList>
    </citation>
    <scope>NUCLEOTIDE SEQUENCE</scope>
    <source>
        <strain evidence="1">CGMCC 4.7308</strain>
    </source>
</reference>
<reference evidence="1" key="2">
    <citation type="submission" date="2020-09" db="EMBL/GenBank/DDBJ databases">
        <authorList>
            <person name="Sun Q."/>
            <person name="Zhou Y."/>
        </authorList>
    </citation>
    <scope>NUCLEOTIDE SEQUENCE</scope>
    <source>
        <strain evidence="1">CGMCC 4.7308</strain>
    </source>
</reference>
<evidence type="ECO:0000313" key="2">
    <source>
        <dbReference type="Proteomes" id="UP000655208"/>
    </source>
</evidence>
<proteinExistence type="predicted"/>
<keyword evidence="2" id="KW-1185">Reference proteome</keyword>
<dbReference type="EMBL" id="BMNA01000003">
    <property type="protein sequence ID" value="GGL96650.1"/>
    <property type="molecule type" value="Genomic_DNA"/>
</dbReference>